<dbReference type="KEGG" id="tet:TTHERM_000376210"/>
<keyword evidence="1" id="KW-0378">Hydrolase</keyword>
<protein>
    <submittedName>
        <fullName evidence="1">Helicase carboxy-terminal domain protein</fullName>
    </submittedName>
</protein>
<evidence type="ECO:0000313" key="1">
    <source>
        <dbReference type="EMBL" id="EWS74475.1"/>
    </source>
</evidence>
<dbReference type="RefSeq" id="XP_012652960.1">
    <property type="nucleotide sequence ID" value="XM_012797506.1"/>
</dbReference>
<reference evidence="2" key="1">
    <citation type="journal article" date="2006" name="PLoS Biol.">
        <title>Macronuclear genome sequence of the ciliate Tetrahymena thermophila, a model eukaryote.</title>
        <authorList>
            <person name="Eisen J.A."/>
            <person name="Coyne R.S."/>
            <person name="Wu M."/>
            <person name="Wu D."/>
            <person name="Thiagarajan M."/>
            <person name="Wortman J.R."/>
            <person name="Badger J.H."/>
            <person name="Ren Q."/>
            <person name="Amedeo P."/>
            <person name="Jones K.M."/>
            <person name="Tallon L.J."/>
            <person name="Delcher A.L."/>
            <person name="Salzberg S.L."/>
            <person name="Silva J.C."/>
            <person name="Haas B.J."/>
            <person name="Majoros W.H."/>
            <person name="Farzad M."/>
            <person name="Carlton J.M."/>
            <person name="Smith R.K. Jr."/>
            <person name="Garg J."/>
            <person name="Pearlman R.E."/>
            <person name="Karrer K.M."/>
            <person name="Sun L."/>
            <person name="Manning G."/>
            <person name="Elde N.C."/>
            <person name="Turkewitz A.P."/>
            <person name="Asai D.J."/>
            <person name="Wilkes D.E."/>
            <person name="Wang Y."/>
            <person name="Cai H."/>
            <person name="Collins K."/>
            <person name="Stewart B.A."/>
            <person name="Lee S.R."/>
            <person name="Wilamowska K."/>
            <person name="Weinberg Z."/>
            <person name="Ruzzo W.L."/>
            <person name="Wloga D."/>
            <person name="Gaertig J."/>
            <person name="Frankel J."/>
            <person name="Tsao C.-C."/>
            <person name="Gorovsky M.A."/>
            <person name="Keeling P.J."/>
            <person name="Waller R.F."/>
            <person name="Patron N.J."/>
            <person name="Cherry J.M."/>
            <person name="Stover N.A."/>
            <person name="Krieger C.J."/>
            <person name="del Toro C."/>
            <person name="Ryder H.F."/>
            <person name="Williamson S.C."/>
            <person name="Barbeau R.A."/>
            <person name="Hamilton E.P."/>
            <person name="Orias E."/>
        </authorList>
    </citation>
    <scope>NUCLEOTIDE SEQUENCE [LARGE SCALE GENOMIC DNA]</scope>
    <source>
        <strain evidence="2">SB210</strain>
    </source>
</reference>
<sequence>MPKDAFTCFFTSEAEISISQQLKQDQNLSSITNQWEQNFTLVDEYINSEIQNVDQFVEQIINLKRIDEQQITNFLNTKQELSKIDILYDLLPQAENLVKKLNGALQRAIAALLENVKLELISYQQNNVNEYYQKLLFLSDVIKDEKSIHLFIAQVMQNISNQMKKSESFLELPVFACQ</sequence>
<keyword evidence="2" id="KW-1185">Reference proteome</keyword>
<dbReference type="AlphaFoldDB" id="W7X535"/>
<keyword evidence="1" id="KW-0067">ATP-binding</keyword>
<proteinExistence type="predicted"/>
<evidence type="ECO:0000313" key="2">
    <source>
        <dbReference type="Proteomes" id="UP000009168"/>
    </source>
</evidence>
<dbReference type="HOGENOM" id="CLU_1513551_0_0_1"/>
<gene>
    <name evidence="1" type="ORF">TTHERM_000376210</name>
</gene>
<dbReference type="Proteomes" id="UP000009168">
    <property type="component" value="Unassembled WGS sequence"/>
</dbReference>
<organism evidence="1 2">
    <name type="scientific">Tetrahymena thermophila (strain SB210)</name>
    <dbReference type="NCBI Taxonomy" id="312017"/>
    <lineage>
        <taxon>Eukaryota</taxon>
        <taxon>Sar</taxon>
        <taxon>Alveolata</taxon>
        <taxon>Ciliophora</taxon>
        <taxon>Intramacronucleata</taxon>
        <taxon>Oligohymenophorea</taxon>
        <taxon>Hymenostomatida</taxon>
        <taxon>Tetrahymenina</taxon>
        <taxon>Tetrahymenidae</taxon>
        <taxon>Tetrahymena</taxon>
    </lineage>
</organism>
<dbReference type="EMBL" id="GG662706">
    <property type="protein sequence ID" value="EWS74475.1"/>
    <property type="molecule type" value="Genomic_DNA"/>
</dbReference>
<dbReference type="InParanoid" id="W7X535"/>
<dbReference type="GO" id="GO:0004386">
    <property type="term" value="F:helicase activity"/>
    <property type="evidence" value="ECO:0007669"/>
    <property type="project" value="UniProtKB-KW"/>
</dbReference>
<keyword evidence="1" id="KW-0547">Nucleotide-binding</keyword>
<dbReference type="GeneID" id="24438653"/>
<name>W7X535_TETTS</name>
<keyword evidence="1" id="KW-0347">Helicase</keyword>
<accession>W7X535</accession>